<proteinExistence type="predicted"/>
<keyword evidence="3" id="KW-1185">Reference proteome</keyword>
<dbReference type="STRING" id="1783515.A4E84_20280"/>
<protein>
    <recommendedName>
        <fullName evidence="1">VapC45 PIN like domain-containing protein</fullName>
    </recommendedName>
</protein>
<dbReference type="EMBL" id="CP015098">
    <property type="protein sequence ID" value="AMW11624.1"/>
    <property type="molecule type" value="Genomic_DNA"/>
</dbReference>
<name>A0A143C2I5_9ACTN</name>
<evidence type="ECO:0000313" key="2">
    <source>
        <dbReference type="EMBL" id="AMW11624.1"/>
    </source>
</evidence>
<dbReference type="Pfam" id="PF18478">
    <property type="entry name" value="PIN_10"/>
    <property type="match status" value="1"/>
</dbReference>
<dbReference type="Proteomes" id="UP000076096">
    <property type="component" value="Chromosome"/>
</dbReference>
<dbReference type="AlphaFoldDB" id="A0A143C2I5"/>
<sequence>MKFFLDENESPAVLAPLRTVFYRHEFTSAHDEGLRGTLDPDLIREVKDRGFDAIMTQDRNQLSNRDERAAYIETGLHWIGHREPDAAGLQLIAATASAYLAAMPHILDALSEVTGAHSFRVVNFPQQVGQRVKINPLSL</sequence>
<gene>
    <name evidence="2" type="ORF">A4E84_20280</name>
</gene>
<dbReference type="KEGG" id="stsi:A4E84_20280"/>
<evidence type="ECO:0000313" key="3">
    <source>
        <dbReference type="Proteomes" id="UP000076096"/>
    </source>
</evidence>
<dbReference type="InterPro" id="IPR041375">
    <property type="entry name" value="VapC45_PIN-like"/>
</dbReference>
<reference evidence="3" key="1">
    <citation type="submission" date="2016-04" db="EMBL/GenBank/DDBJ databases">
        <authorList>
            <person name="Zhang B."/>
        </authorList>
    </citation>
    <scope>NUCLEOTIDE SEQUENCE [LARGE SCALE GENOMIC DNA]</scope>
    <source>
        <strain evidence="3">S10</strain>
    </source>
</reference>
<accession>A0A143C2I5</accession>
<dbReference type="RefSeq" id="WP_062927939.1">
    <property type="nucleotide sequence ID" value="NZ_CP015098.1"/>
</dbReference>
<organism evidence="2 3">
    <name type="scientific">Streptomyces qaidamensis</name>
    <dbReference type="NCBI Taxonomy" id="1783515"/>
    <lineage>
        <taxon>Bacteria</taxon>
        <taxon>Bacillati</taxon>
        <taxon>Actinomycetota</taxon>
        <taxon>Actinomycetes</taxon>
        <taxon>Kitasatosporales</taxon>
        <taxon>Streptomycetaceae</taxon>
        <taxon>Streptomyces</taxon>
        <taxon>Streptomyces aurantiacus group</taxon>
    </lineage>
</organism>
<evidence type="ECO:0000259" key="1">
    <source>
        <dbReference type="Pfam" id="PF18478"/>
    </source>
</evidence>
<feature type="domain" description="VapC45 PIN like" evidence="1">
    <location>
        <begin position="1"/>
        <end position="78"/>
    </location>
</feature>